<name>J3NCD5_ORYBR</name>
<reference evidence="1" key="2">
    <citation type="submission" date="2013-04" db="UniProtKB">
        <authorList>
            <consortium name="EnsemblPlants"/>
        </authorList>
    </citation>
    <scope>IDENTIFICATION</scope>
</reference>
<reference evidence="1" key="1">
    <citation type="journal article" date="2013" name="Nat. Commun.">
        <title>Whole-genome sequencing of Oryza brachyantha reveals mechanisms underlying Oryza genome evolution.</title>
        <authorList>
            <person name="Chen J."/>
            <person name="Huang Q."/>
            <person name="Gao D."/>
            <person name="Wang J."/>
            <person name="Lang Y."/>
            <person name="Liu T."/>
            <person name="Li B."/>
            <person name="Bai Z."/>
            <person name="Luis Goicoechea J."/>
            <person name="Liang C."/>
            <person name="Chen C."/>
            <person name="Zhang W."/>
            <person name="Sun S."/>
            <person name="Liao Y."/>
            <person name="Zhang X."/>
            <person name="Yang L."/>
            <person name="Song C."/>
            <person name="Wang M."/>
            <person name="Shi J."/>
            <person name="Liu G."/>
            <person name="Liu J."/>
            <person name="Zhou H."/>
            <person name="Zhou W."/>
            <person name="Yu Q."/>
            <person name="An N."/>
            <person name="Chen Y."/>
            <person name="Cai Q."/>
            <person name="Wang B."/>
            <person name="Liu B."/>
            <person name="Min J."/>
            <person name="Huang Y."/>
            <person name="Wu H."/>
            <person name="Li Z."/>
            <person name="Zhang Y."/>
            <person name="Yin Y."/>
            <person name="Song W."/>
            <person name="Jiang J."/>
            <person name="Jackson S.A."/>
            <person name="Wing R.A."/>
            <person name="Wang J."/>
            <person name="Chen M."/>
        </authorList>
    </citation>
    <scope>NUCLEOTIDE SEQUENCE [LARGE SCALE GENOMIC DNA]</scope>
    <source>
        <strain evidence="1">cv. IRGC 101232</strain>
    </source>
</reference>
<dbReference type="Proteomes" id="UP000006038">
    <property type="component" value="Chromosome 12"/>
</dbReference>
<organism evidence="1">
    <name type="scientific">Oryza brachyantha</name>
    <name type="common">malo sina</name>
    <dbReference type="NCBI Taxonomy" id="4533"/>
    <lineage>
        <taxon>Eukaryota</taxon>
        <taxon>Viridiplantae</taxon>
        <taxon>Streptophyta</taxon>
        <taxon>Embryophyta</taxon>
        <taxon>Tracheophyta</taxon>
        <taxon>Spermatophyta</taxon>
        <taxon>Magnoliopsida</taxon>
        <taxon>Liliopsida</taxon>
        <taxon>Poales</taxon>
        <taxon>Poaceae</taxon>
        <taxon>BOP clade</taxon>
        <taxon>Oryzoideae</taxon>
        <taxon>Oryzeae</taxon>
        <taxon>Oryzinae</taxon>
        <taxon>Oryza</taxon>
    </lineage>
</organism>
<evidence type="ECO:0000313" key="1">
    <source>
        <dbReference type="EnsemblPlants" id="OB12G16430.1"/>
    </source>
</evidence>
<dbReference type="AlphaFoldDB" id="J3NCD5"/>
<dbReference type="HOGENOM" id="CLU_2546239_0_0_1"/>
<dbReference type="Gramene" id="OB12G16430.1">
    <property type="protein sequence ID" value="OB12G16430.1"/>
    <property type="gene ID" value="OB12G16430"/>
</dbReference>
<accession>J3NCD5</accession>
<protein>
    <submittedName>
        <fullName evidence="1">Uncharacterized protein</fullName>
    </submittedName>
</protein>
<keyword evidence="2" id="KW-1185">Reference proteome</keyword>
<dbReference type="EnsemblPlants" id="OB12G16430.1">
    <property type="protein sequence ID" value="OB12G16430.1"/>
    <property type="gene ID" value="OB12G16430"/>
</dbReference>
<sequence length="83" mass="8746">MSKRVANSILSGVLKNVRKSVSMTWARGAGPDDAEEGLAMTLGGGAELAEIWVKGWSGPRRLWRVDAEGAALAVTYCGEGLRG</sequence>
<evidence type="ECO:0000313" key="2">
    <source>
        <dbReference type="Proteomes" id="UP000006038"/>
    </source>
</evidence>
<proteinExistence type="predicted"/>